<dbReference type="PROSITE" id="PS50263">
    <property type="entry name" value="CN_HYDROLASE"/>
    <property type="match status" value="1"/>
</dbReference>
<keyword evidence="8 9" id="KW-0012">Acyltransferase</keyword>
<protein>
    <recommendedName>
        <fullName evidence="9">Apolipoprotein N-acyltransferase</fullName>
        <shortName evidence="9">ALP N-acyltransferase</shortName>
        <ecNumber evidence="9">2.3.1.269</ecNumber>
    </recommendedName>
</protein>
<dbReference type="PANTHER" id="PTHR38686">
    <property type="entry name" value="APOLIPOPROTEIN N-ACYLTRANSFERASE"/>
    <property type="match status" value="1"/>
</dbReference>
<keyword evidence="5 9" id="KW-0812">Transmembrane</keyword>
<reference evidence="12" key="1">
    <citation type="submission" date="2023-07" db="EMBL/GenBank/DDBJ databases">
        <title>Draft genome sequence of Agarivorans aestuarii strain ZMCS4, a CAZymes producing bacteria isolated from the marine brown algae Clodostephus spongiosus.</title>
        <authorList>
            <person name="Lorente B."/>
            <person name="Cabral C."/>
            <person name="Frias J."/>
            <person name="Faria J."/>
            <person name="Toubarro D."/>
        </authorList>
    </citation>
    <scope>NUCLEOTIDE SEQUENCE [LARGE SCALE GENOMIC DNA]</scope>
    <source>
        <strain evidence="12">ZMCS4</strain>
    </source>
</reference>
<comment type="similarity">
    <text evidence="2 9">Belongs to the CN hydrolase family. Apolipoprotein N-acyltransferase subfamily.</text>
</comment>
<comment type="caution">
    <text evidence="11">The sequence shown here is derived from an EMBL/GenBank/DDBJ whole genome shotgun (WGS) entry which is preliminary data.</text>
</comment>
<dbReference type="Gene3D" id="3.60.110.10">
    <property type="entry name" value="Carbon-nitrogen hydrolase"/>
    <property type="match status" value="1"/>
</dbReference>
<dbReference type="NCBIfam" id="TIGR00546">
    <property type="entry name" value="lnt"/>
    <property type="match status" value="1"/>
</dbReference>
<feature type="transmembrane region" description="Helical" evidence="9">
    <location>
        <begin position="189"/>
        <end position="211"/>
    </location>
</feature>
<evidence type="ECO:0000256" key="9">
    <source>
        <dbReference type="HAMAP-Rule" id="MF_01148"/>
    </source>
</evidence>
<dbReference type="PANTHER" id="PTHR38686:SF1">
    <property type="entry name" value="APOLIPOPROTEIN N-ACYLTRANSFERASE"/>
    <property type="match status" value="1"/>
</dbReference>
<dbReference type="InterPro" id="IPR003010">
    <property type="entry name" value="C-N_Hydrolase"/>
</dbReference>
<gene>
    <name evidence="9 11" type="primary">lnt</name>
    <name evidence="11" type="ORF">SNR37_002044</name>
</gene>
<evidence type="ECO:0000256" key="1">
    <source>
        <dbReference type="ARBA" id="ARBA00004651"/>
    </source>
</evidence>
<evidence type="ECO:0000313" key="12">
    <source>
        <dbReference type="Proteomes" id="UP001310248"/>
    </source>
</evidence>
<evidence type="ECO:0000256" key="6">
    <source>
        <dbReference type="ARBA" id="ARBA00022989"/>
    </source>
</evidence>
<evidence type="ECO:0000256" key="3">
    <source>
        <dbReference type="ARBA" id="ARBA00022475"/>
    </source>
</evidence>
<feature type="transmembrane region" description="Helical" evidence="9">
    <location>
        <begin position="485"/>
        <end position="503"/>
    </location>
</feature>
<dbReference type="RefSeq" id="WP_329774092.1">
    <property type="nucleotide sequence ID" value="NZ_JAYDYW010000004.1"/>
</dbReference>
<dbReference type="EC" id="2.3.1.269" evidence="9"/>
<dbReference type="SUPFAM" id="SSF56317">
    <property type="entry name" value="Carbon-nitrogen hydrolase"/>
    <property type="match status" value="1"/>
</dbReference>
<comment type="pathway">
    <text evidence="9">Protein modification; lipoprotein biosynthesis (N-acyl transfer).</text>
</comment>
<keyword evidence="7 9" id="KW-0472">Membrane</keyword>
<dbReference type="InterPro" id="IPR045378">
    <property type="entry name" value="LNT_N"/>
</dbReference>
<dbReference type="EMBL" id="JAYDYW010000004">
    <property type="protein sequence ID" value="MEE1672641.1"/>
    <property type="molecule type" value="Genomic_DNA"/>
</dbReference>
<keyword evidence="12" id="KW-1185">Reference proteome</keyword>
<proteinExistence type="inferred from homology"/>
<sequence length="517" mass="57443">MKLNLTPRLRLLAAFVCGLVAPFAFAPYGLWPLMPLSLLGLLLLLKPEQSGFKLGFCYGLGWFGYGIHWVHVSMAEFGGMPLVVSLALMALLVAYLSLYPAFSCWLANRWQGQRGALYFLMWFPSCWLLGEWLRSWVLTGFPWLQPGYSQIDSPLAAIAPVFGLYGVTWLVLLLAAAGALIVRQSGKARWLACSIIALPLIVGSIFTGTSWTNAQPSLKVALVQGNVPLDIKWLPQHRAASLVMYQQETAAIEDADVIVWPESAIAALEYEVIDFLHDLDGQLLNKQQALITGVIAHDLQSNAYYNALVTLGQQGEQAGASSEYYYESPNRYYKNHLLPIGEFVPFEQLLRPLAPFFNLPMSSFNRGDTMQQNLEVKGHHWLAAICYEIAFGELLRPQFTPETDAIITVSNDAWFGTSIGPQQHLEIAQMRALEFGRPVLRSTNTGVTAIIDRFGNVQQRAPEYQQLTLSGEVIPATGITPYQRFGLWPMALVVLLGLSSGLVTRLRQRLLKPAINN</sequence>
<evidence type="ECO:0000313" key="11">
    <source>
        <dbReference type="EMBL" id="MEE1672641.1"/>
    </source>
</evidence>
<comment type="catalytic activity">
    <reaction evidence="9">
        <text>N-terminal S-1,2-diacyl-sn-glyceryl-L-cysteinyl-[lipoprotein] + a glycerophospholipid = N-acyl-S-1,2-diacyl-sn-glyceryl-L-cysteinyl-[lipoprotein] + a 2-acyl-sn-glycero-3-phospholipid + H(+)</text>
        <dbReference type="Rhea" id="RHEA:48228"/>
        <dbReference type="Rhea" id="RHEA-COMP:14681"/>
        <dbReference type="Rhea" id="RHEA-COMP:14684"/>
        <dbReference type="ChEBI" id="CHEBI:15378"/>
        <dbReference type="ChEBI" id="CHEBI:136912"/>
        <dbReference type="ChEBI" id="CHEBI:140656"/>
        <dbReference type="ChEBI" id="CHEBI:140657"/>
        <dbReference type="ChEBI" id="CHEBI:140660"/>
        <dbReference type="EC" id="2.3.1.269"/>
    </reaction>
</comment>
<name>A0ABU7G0A9_9ALTE</name>
<evidence type="ECO:0000259" key="10">
    <source>
        <dbReference type="PROSITE" id="PS50263"/>
    </source>
</evidence>
<dbReference type="CDD" id="cd07571">
    <property type="entry name" value="ALP_N-acyl_transferase"/>
    <property type="match status" value="1"/>
</dbReference>
<keyword evidence="3 9" id="KW-1003">Cell membrane</keyword>
<feature type="transmembrane region" description="Helical" evidence="9">
    <location>
        <begin position="82"/>
        <end position="105"/>
    </location>
</feature>
<feature type="transmembrane region" description="Helical" evidence="9">
    <location>
        <begin position="117"/>
        <end position="137"/>
    </location>
</feature>
<dbReference type="InterPro" id="IPR004563">
    <property type="entry name" value="Apolipo_AcylTrfase"/>
</dbReference>
<evidence type="ECO:0000256" key="2">
    <source>
        <dbReference type="ARBA" id="ARBA00010065"/>
    </source>
</evidence>
<comment type="subcellular location">
    <subcellularLocation>
        <location evidence="1 9">Cell membrane</location>
        <topology evidence="1 9">Multi-pass membrane protein</topology>
    </subcellularLocation>
</comment>
<comment type="function">
    <text evidence="9">Catalyzes the phospholipid dependent N-acylation of the N-terminal cysteine of apolipoprotein, the last step in lipoprotein maturation.</text>
</comment>
<evidence type="ECO:0000256" key="5">
    <source>
        <dbReference type="ARBA" id="ARBA00022692"/>
    </source>
</evidence>
<keyword evidence="6 9" id="KW-1133">Transmembrane helix</keyword>
<feature type="transmembrane region" description="Helical" evidence="9">
    <location>
        <begin position="157"/>
        <end position="182"/>
    </location>
</feature>
<dbReference type="Pfam" id="PF20154">
    <property type="entry name" value="LNT_N"/>
    <property type="match status" value="1"/>
</dbReference>
<feature type="transmembrane region" description="Helical" evidence="9">
    <location>
        <begin position="12"/>
        <end position="45"/>
    </location>
</feature>
<feature type="domain" description="CN hydrolase" evidence="10">
    <location>
        <begin position="223"/>
        <end position="475"/>
    </location>
</feature>
<accession>A0ABU7G0A9</accession>
<evidence type="ECO:0000256" key="4">
    <source>
        <dbReference type="ARBA" id="ARBA00022679"/>
    </source>
</evidence>
<dbReference type="HAMAP" id="MF_01148">
    <property type="entry name" value="Lnt"/>
    <property type="match status" value="1"/>
</dbReference>
<dbReference type="InterPro" id="IPR036526">
    <property type="entry name" value="C-N_Hydrolase_sf"/>
</dbReference>
<reference evidence="11 12" key="2">
    <citation type="submission" date="2023-12" db="EMBL/GenBank/DDBJ databases">
        <authorList>
            <consortium name="Cladostephus spongiosus"/>
            <person name="Lorente B."/>
            <person name="Cabral C."/>
            <person name="Frias J."/>
            <person name="Faria J."/>
            <person name="Toubarro D."/>
        </authorList>
    </citation>
    <scope>NUCLEOTIDE SEQUENCE [LARGE SCALE GENOMIC DNA]</scope>
    <source>
        <strain evidence="11 12">ZMCS4</strain>
    </source>
</reference>
<dbReference type="Proteomes" id="UP001310248">
    <property type="component" value="Unassembled WGS sequence"/>
</dbReference>
<dbReference type="Pfam" id="PF00795">
    <property type="entry name" value="CN_hydrolase"/>
    <property type="match status" value="1"/>
</dbReference>
<evidence type="ECO:0000256" key="8">
    <source>
        <dbReference type="ARBA" id="ARBA00023315"/>
    </source>
</evidence>
<organism evidence="11 12">
    <name type="scientific">Agarivorans aestuarii</name>
    <dbReference type="NCBI Taxonomy" id="1563703"/>
    <lineage>
        <taxon>Bacteria</taxon>
        <taxon>Pseudomonadati</taxon>
        <taxon>Pseudomonadota</taxon>
        <taxon>Gammaproteobacteria</taxon>
        <taxon>Alteromonadales</taxon>
        <taxon>Alteromonadaceae</taxon>
        <taxon>Agarivorans</taxon>
    </lineage>
</organism>
<keyword evidence="4 9" id="KW-0808">Transferase</keyword>
<evidence type="ECO:0000256" key="7">
    <source>
        <dbReference type="ARBA" id="ARBA00023136"/>
    </source>
</evidence>